<sequence>MLNTLVITNTNGNAPAKTIAISPTIAIPSCIGAIPGIITIPVNASTIAAARPNVITITTPFPKYVNPFIIAFSNFNNPSAITIANIIIGIKFLTTIISGNPATNPPTNAPTGIVIIPASIPVAKNF</sequence>
<comment type="caution">
    <text evidence="1">The sequence shown here is derived from an EMBL/GenBank/DDBJ whole genome shotgun (WGS) entry which is preliminary data.</text>
</comment>
<dbReference type="EMBL" id="VSSQ01023475">
    <property type="protein sequence ID" value="MPM70436.1"/>
    <property type="molecule type" value="Genomic_DNA"/>
</dbReference>
<proteinExistence type="predicted"/>
<reference evidence="1" key="1">
    <citation type="submission" date="2019-08" db="EMBL/GenBank/DDBJ databases">
        <authorList>
            <person name="Kucharzyk K."/>
            <person name="Murdoch R.W."/>
            <person name="Higgins S."/>
            <person name="Loffler F."/>
        </authorList>
    </citation>
    <scope>NUCLEOTIDE SEQUENCE</scope>
</reference>
<protein>
    <submittedName>
        <fullName evidence="1">Uncharacterized protein</fullName>
    </submittedName>
</protein>
<organism evidence="1">
    <name type="scientific">bioreactor metagenome</name>
    <dbReference type="NCBI Taxonomy" id="1076179"/>
    <lineage>
        <taxon>unclassified sequences</taxon>
        <taxon>metagenomes</taxon>
        <taxon>ecological metagenomes</taxon>
    </lineage>
</organism>
<evidence type="ECO:0000313" key="1">
    <source>
        <dbReference type="EMBL" id="MPM70436.1"/>
    </source>
</evidence>
<name>A0A645BY45_9ZZZZ</name>
<gene>
    <name evidence="1" type="ORF">SDC9_117391</name>
</gene>
<accession>A0A645BY45</accession>
<dbReference type="AlphaFoldDB" id="A0A645BY45"/>